<dbReference type="InterPro" id="IPR017441">
    <property type="entry name" value="Protein_kinase_ATP_BS"/>
</dbReference>
<feature type="region of interest" description="Disordered" evidence="12">
    <location>
        <begin position="1"/>
        <end position="89"/>
    </location>
</feature>
<comment type="catalytic activity">
    <reaction evidence="9">
        <text>L-seryl-[protein] + ATP = O-phospho-L-seryl-[protein] + ADP + H(+)</text>
        <dbReference type="Rhea" id="RHEA:17989"/>
        <dbReference type="Rhea" id="RHEA-COMP:9863"/>
        <dbReference type="Rhea" id="RHEA-COMP:11604"/>
        <dbReference type="ChEBI" id="CHEBI:15378"/>
        <dbReference type="ChEBI" id="CHEBI:29999"/>
        <dbReference type="ChEBI" id="CHEBI:30616"/>
        <dbReference type="ChEBI" id="CHEBI:83421"/>
        <dbReference type="ChEBI" id="CHEBI:456216"/>
        <dbReference type="EC" id="2.7.11.1"/>
    </reaction>
</comment>
<dbReference type="PROSITE" id="PS00108">
    <property type="entry name" value="PROTEIN_KINASE_ST"/>
    <property type="match status" value="1"/>
</dbReference>
<dbReference type="EC" id="2.7.11.1" evidence="1"/>
<dbReference type="InterPro" id="IPR000719">
    <property type="entry name" value="Prot_kinase_dom"/>
</dbReference>
<dbReference type="SUPFAM" id="SSF56112">
    <property type="entry name" value="Protein kinase-like (PK-like)"/>
    <property type="match status" value="1"/>
</dbReference>
<keyword evidence="4 11" id="KW-0547">Nucleotide-binding</keyword>
<evidence type="ECO:0000256" key="6">
    <source>
        <dbReference type="ARBA" id="ARBA00022840"/>
    </source>
</evidence>
<evidence type="ECO:0000256" key="12">
    <source>
        <dbReference type="SAM" id="MobiDB-lite"/>
    </source>
</evidence>
<keyword evidence="5 14" id="KW-0418">Kinase</keyword>
<comment type="catalytic activity">
    <reaction evidence="8">
        <text>L-threonyl-[protein] + ATP = O-phospho-L-threonyl-[protein] + ADP + H(+)</text>
        <dbReference type="Rhea" id="RHEA:46608"/>
        <dbReference type="Rhea" id="RHEA-COMP:11060"/>
        <dbReference type="Rhea" id="RHEA-COMP:11605"/>
        <dbReference type="ChEBI" id="CHEBI:15378"/>
        <dbReference type="ChEBI" id="CHEBI:30013"/>
        <dbReference type="ChEBI" id="CHEBI:30616"/>
        <dbReference type="ChEBI" id="CHEBI:61977"/>
        <dbReference type="ChEBI" id="CHEBI:456216"/>
        <dbReference type="EC" id="2.7.11.1"/>
    </reaction>
</comment>
<dbReference type="PROSITE" id="PS50011">
    <property type="entry name" value="PROTEIN_KINASE_DOM"/>
    <property type="match status" value="1"/>
</dbReference>
<dbReference type="InterPro" id="IPR011009">
    <property type="entry name" value="Kinase-like_dom_sf"/>
</dbReference>
<feature type="compositionally biased region" description="Low complexity" evidence="12">
    <location>
        <begin position="78"/>
        <end position="89"/>
    </location>
</feature>
<keyword evidence="3" id="KW-0808">Transferase</keyword>
<dbReference type="Pfam" id="PF00069">
    <property type="entry name" value="Pkinase"/>
    <property type="match status" value="1"/>
</dbReference>
<dbReference type="GO" id="GO:0030003">
    <property type="term" value="P:intracellular monoatomic cation homeostasis"/>
    <property type="evidence" value="ECO:0007669"/>
    <property type="project" value="TreeGrafter"/>
</dbReference>
<dbReference type="GO" id="GO:0005829">
    <property type="term" value="C:cytosol"/>
    <property type="evidence" value="ECO:0007669"/>
    <property type="project" value="TreeGrafter"/>
</dbReference>
<dbReference type="AlphaFoldDB" id="A0AAV5REV2"/>
<evidence type="ECO:0000313" key="15">
    <source>
        <dbReference type="Proteomes" id="UP001362899"/>
    </source>
</evidence>
<evidence type="ECO:0000259" key="13">
    <source>
        <dbReference type="PROSITE" id="PS50011"/>
    </source>
</evidence>
<keyword evidence="15" id="KW-1185">Reference proteome</keyword>
<dbReference type="InterPro" id="IPR008271">
    <property type="entry name" value="Ser/Thr_kinase_AS"/>
</dbReference>
<dbReference type="Proteomes" id="UP001362899">
    <property type="component" value="Unassembled WGS sequence"/>
</dbReference>
<feature type="region of interest" description="Disordered" evidence="12">
    <location>
        <begin position="179"/>
        <end position="202"/>
    </location>
</feature>
<keyword evidence="6 11" id="KW-0067">ATP-binding</keyword>
<sequence length="529" mass="58772">MGIRNIFPKKSGQDAKMTGTSVASAPSSSVNSIRSVDGGKLSETPASSTSRLVNSKDSPSHSPSIATDNQSVFSMTRLSRQSSSSSENSLLLANNGPNQITRVTQLPNGKHTHLLKNARRQEKLRRMLRDIMGGTGMRVGDNAVSAVPDFVKQVDRSEHRLSLMHGLVNKLNGTDPKEFKDVRDPKDSRDHKEFRDHRDGSTIPGFREDTLKSLVEKYGRCQEIVGKGSYGVVRVAHKNLGAGREQLFAVKEFRKRTTENIDSYHDRLMSEFCISSSLDHININQTLDLMKDANGGCCQVMEYCAGGDLYSLVLSSGSGLTEVESDCFIKQILRGVVYMHSMGVAHCDLKPENILLTQNGVCKISDFGNGECFRMAWEKEIHFSRGVCGSGPYIAPEEFRKKSFDPRAVDIWAVGVIYMVMRTGSYLWRKAVAEEDDHYSRYLSDRKTEKGFAPVERLSPSKSVYVVYSILDPVPSRRITGKQILNSEWCRGITVCDVAEPKDTNCVIREKDTPNACVAQQLPSQPQKA</sequence>
<feature type="binding site" evidence="11">
    <location>
        <position position="251"/>
    </location>
    <ligand>
        <name>ATP</name>
        <dbReference type="ChEBI" id="CHEBI:30616"/>
    </ligand>
</feature>
<proteinExistence type="inferred from homology"/>
<dbReference type="CDD" id="cd13994">
    <property type="entry name" value="STKc_HAL4_like"/>
    <property type="match status" value="1"/>
</dbReference>
<dbReference type="PROSITE" id="PS00107">
    <property type="entry name" value="PROTEIN_KINASE_ATP"/>
    <property type="match status" value="1"/>
</dbReference>
<evidence type="ECO:0000256" key="8">
    <source>
        <dbReference type="ARBA" id="ARBA00047899"/>
    </source>
</evidence>
<comment type="similarity">
    <text evidence="7">Belongs to the protein kinase superfamily. CAMK Ser/Thr protein kinase family. NPR/HAL subfamily. HAL5 sub-subfamily.</text>
</comment>
<evidence type="ECO:0000256" key="10">
    <source>
        <dbReference type="ARBA" id="ARBA00078109"/>
    </source>
</evidence>
<feature type="compositionally biased region" description="Polar residues" evidence="12">
    <location>
        <begin position="44"/>
        <end position="77"/>
    </location>
</feature>
<dbReference type="PANTHER" id="PTHR24343">
    <property type="entry name" value="SERINE/THREONINE KINASE"/>
    <property type="match status" value="1"/>
</dbReference>
<evidence type="ECO:0000256" key="4">
    <source>
        <dbReference type="ARBA" id="ARBA00022741"/>
    </source>
</evidence>
<organism evidence="14 15">
    <name type="scientific">Starmerella bacillaris</name>
    <name type="common">Yeast</name>
    <name type="synonym">Candida zemplinina</name>
    <dbReference type="NCBI Taxonomy" id="1247836"/>
    <lineage>
        <taxon>Eukaryota</taxon>
        <taxon>Fungi</taxon>
        <taxon>Dikarya</taxon>
        <taxon>Ascomycota</taxon>
        <taxon>Saccharomycotina</taxon>
        <taxon>Dipodascomycetes</taxon>
        <taxon>Dipodascales</taxon>
        <taxon>Trichomonascaceae</taxon>
        <taxon>Starmerella</taxon>
    </lineage>
</organism>
<evidence type="ECO:0000256" key="1">
    <source>
        <dbReference type="ARBA" id="ARBA00012513"/>
    </source>
</evidence>
<dbReference type="FunFam" id="1.10.510.10:FF:000183">
    <property type="entry name" value="Serine/threonine-protein kinase hal4"/>
    <property type="match status" value="1"/>
</dbReference>
<gene>
    <name evidence="14" type="ORF">DASB73_006890</name>
</gene>
<keyword evidence="2" id="KW-0723">Serine/threonine-protein kinase</keyword>
<comment type="caution">
    <text evidence="14">The sequence shown here is derived from an EMBL/GenBank/DDBJ whole genome shotgun (WGS) entry which is preliminary data.</text>
</comment>
<dbReference type="Gene3D" id="1.10.510.10">
    <property type="entry name" value="Transferase(Phosphotransferase) domain 1"/>
    <property type="match status" value="1"/>
</dbReference>
<accession>A0AAV5REV2</accession>
<evidence type="ECO:0000313" key="14">
    <source>
        <dbReference type="EMBL" id="GMM49731.1"/>
    </source>
</evidence>
<reference evidence="14 15" key="1">
    <citation type="journal article" date="2023" name="Elife">
        <title>Identification of key yeast species and microbe-microbe interactions impacting larval growth of Drosophila in the wild.</title>
        <authorList>
            <person name="Mure A."/>
            <person name="Sugiura Y."/>
            <person name="Maeda R."/>
            <person name="Honda K."/>
            <person name="Sakurai N."/>
            <person name="Takahashi Y."/>
            <person name="Watada M."/>
            <person name="Katoh T."/>
            <person name="Gotoh A."/>
            <person name="Gotoh Y."/>
            <person name="Taniguchi I."/>
            <person name="Nakamura K."/>
            <person name="Hayashi T."/>
            <person name="Katayama T."/>
            <person name="Uemura T."/>
            <person name="Hattori Y."/>
        </authorList>
    </citation>
    <scope>NUCLEOTIDE SEQUENCE [LARGE SCALE GENOMIC DNA]</scope>
    <source>
        <strain evidence="14 15">SB-73</strain>
    </source>
</reference>
<evidence type="ECO:0000256" key="2">
    <source>
        <dbReference type="ARBA" id="ARBA00022527"/>
    </source>
</evidence>
<name>A0AAV5REV2_STABA</name>
<dbReference type="GO" id="GO:0005524">
    <property type="term" value="F:ATP binding"/>
    <property type="evidence" value="ECO:0007669"/>
    <property type="project" value="UniProtKB-UniRule"/>
</dbReference>
<evidence type="ECO:0000256" key="11">
    <source>
        <dbReference type="PROSITE-ProRule" id="PRU10141"/>
    </source>
</evidence>
<dbReference type="SMART" id="SM00220">
    <property type="entry name" value="S_TKc"/>
    <property type="match status" value="1"/>
</dbReference>
<evidence type="ECO:0000256" key="9">
    <source>
        <dbReference type="ARBA" id="ARBA00048679"/>
    </source>
</evidence>
<evidence type="ECO:0000256" key="7">
    <source>
        <dbReference type="ARBA" id="ARBA00038505"/>
    </source>
</evidence>
<dbReference type="EMBL" id="BTGC01000003">
    <property type="protein sequence ID" value="GMM49731.1"/>
    <property type="molecule type" value="Genomic_DNA"/>
</dbReference>
<dbReference type="GO" id="GO:0004674">
    <property type="term" value="F:protein serine/threonine kinase activity"/>
    <property type="evidence" value="ECO:0007669"/>
    <property type="project" value="UniProtKB-KW"/>
</dbReference>
<evidence type="ECO:0000256" key="3">
    <source>
        <dbReference type="ARBA" id="ARBA00022679"/>
    </source>
</evidence>
<feature type="compositionally biased region" description="Low complexity" evidence="12">
    <location>
        <begin position="21"/>
        <end position="36"/>
    </location>
</feature>
<evidence type="ECO:0000256" key="5">
    <source>
        <dbReference type="ARBA" id="ARBA00022777"/>
    </source>
</evidence>
<dbReference type="PANTHER" id="PTHR24343:SF43">
    <property type="entry name" value="SERINE_THREONINE-PROTEIN KINASE HAL5-RELATED"/>
    <property type="match status" value="1"/>
</dbReference>
<protein>
    <recommendedName>
        <fullName evidence="1">non-specific serine/threonine protein kinase</fullName>
        <ecNumber evidence="1">2.7.11.1</ecNumber>
    </recommendedName>
    <alternativeName>
        <fullName evidence="10">Halotolerance protein 4</fullName>
    </alternativeName>
</protein>
<feature type="domain" description="Protein kinase" evidence="13">
    <location>
        <begin position="219"/>
        <end position="490"/>
    </location>
</feature>